<comment type="caution">
    <text evidence="1">The sequence shown here is derived from an EMBL/GenBank/DDBJ whole genome shotgun (WGS) entry which is preliminary data.</text>
</comment>
<evidence type="ECO:0000313" key="1">
    <source>
        <dbReference type="EMBL" id="GAN53386.1"/>
    </source>
</evidence>
<sequence>MDAGPISAPPPMRIAYPPALTPVVVASPHSGMHYPAAFLETARLDLAMLRRSEDCFVDSLLADAPACGAPLIAATFPRVFCDVNRAKWELDPAMFDGRLPVDAITDSPKLRAGFGMMARRAGPGRDIYRKPLPVAEAAYRQTMFWQPYHDALRSLIDRALDRFGRCLLLDGHSMPKSPFRNAPDIVLGDAHGTACDPRLVAIVENALRARNYTVARNNPYAGGYVTRHYGRPHFGVHVLQIEISRSLYMDEETLLPLSSFERVRHDLTSVMAEVVDAAEAMHALGLGRSAGRSIPGAA</sequence>
<gene>
    <name evidence="1" type="ORF">Tasa_009_181</name>
</gene>
<dbReference type="GO" id="GO:0016787">
    <property type="term" value="F:hydrolase activity"/>
    <property type="evidence" value="ECO:0007669"/>
    <property type="project" value="UniProtKB-KW"/>
</dbReference>
<dbReference type="InterPro" id="IPR007709">
    <property type="entry name" value="N-FG_amidohydro"/>
</dbReference>
<dbReference type="Proteomes" id="UP000032679">
    <property type="component" value="Unassembled WGS sequence"/>
</dbReference>
<protein>
    <submittedName>
        <fullName evidence="1">N-formylglutamate amidohydrolase</fullName>
    </submittedName>
</protein>
<organism evidence="1 2">
    <name type="scientific">Tanticharoenia sakaeratensis NBRC 103193</name>
    <dbReference type="NCBI Taxonomy" id="1231623"/>
    <lineage>
        <taxon>Bacteria</taxon>
        <taxon>Pseudomonadati</taxon>
        <taxon>Pseudomonadota</taxon>
        <taxon>Alphaproteobacteria</taxon>
        <taxon>Acetobacterales</taxon>
        <taxon>Acetobacteraceae</taxon>
        <taxon>Tanticharoenia</taxon>
    </lineage>
</organism>
<dbReference type="Pfam" id="PF05013">
    <property type="entry name" value="FGase"/>
    <property type="match status" value="1"/>
</dbReference>
<name>A0A0D6MIS6_9PROT</name>
<dbReference type="Gene3D" id="3.40.630.40">
    <property type="entry name" value="Zn-dependent exopeptidases"/>
    <property type="match status" value="1"/>
</dbReference>
<dbReference type="OrthoDB" id="9802050at2"/>
<dbReference type="STRING" id="1231623.Tasa_009_181"/>
<proteinExistence type="predicted"/>
<dbReference type="AlphaFoldDB" id="A0A0D6MIS6"/>
<dbReference type="RefSeq" id="WP_048847236.1">
    <property type="nucleotide sequence ID" value="NZ_BALE01000009.1"/>
</dbReference>
<accession>A0A0D6MIS6</accession>
<dbReference type="SUPFAM" id="SSF53187">
    <property type="entry name" value="Zn-dependent exopeptidases"/>
    <property type="match status" value="1"/>
</dbReference>
<keyword evidence="1" id="KW-0378">Hydrolase</keyword>
<reference evidence="1 2" key="1">
    <citation type="submission" date="2012-10" db="EMBL/GenBank/DDBJ databases">
        <title>Genome sequencing of Tanticharoenia sakaeratensis NBRC 103193.</title>
        <authorList>
            <person name="Azuma Y."/>
            <person name="Hadano H."/>
            <person name="Hirakawa H."/>
            <person name="Matsushita K."/>
        </authorList>
    </citation>
    <scope>NUCLEOTIDE SEQUENCE [LARGE SCALE GENOMIC DNA]</scope>
    <source>
        <strain evidence="1 2">NBRC 103193</strain>
    </source>
</reference>
<keyword evidence="2" id="KW-1185">Reference proteome</keyword>
<evidence type="ECO:0000313" key="2">
    <source>
        <dbReference type="Proteomes" id="UP000032679"/>
    </source>
</evidence>
<dbReference type="EMBL" id="BALE01000009">
    <property type="protein sequence ID" value="GAN53386.1"/>
    <property type="molecule type" value="Genomic_DNA"/>
</dbReference>